<protein>
    <submittedName>
        <fullName evidence="1">2981_t:CDS:1</fullName>
    </submittedName>
</protein>
<organism evidence="1 2">
    <name type="scientific">Acaulospora colombiana</name>
    <dbReference type="NCBI Taxonomy" id="27376"/>
    <lineage>
        <taxon>Eukaryota</taxon>
        <taxon>Fungi</taxon>
        <taxon>Fungi incertae sedis</taxon>
        <taxon>Mucoromycota</taxon>
        <taxon>Glomeromycotina</taxon>
        <taxon>Glomeromycetes</taxon>
        <taxon>Diversisporales</taxon>
        <taxon>Acaulosporaceae</taxon>
        <taxon>Acaulospora</taxon>
    </lineage>
</organism>
<name>A0ACA9RA89_9GLOM</name>
<evidence type="ECO:0000313" key="2">
    <source>
        <dbReference type="Proteomes" id="UP000789525"/>
    </source>
</evidence>
<accession>A0ACA9RA89</accession>
<sequence length="54" mass="5967">NPKVTHLLIPKCIYLPKSIDFEDRVSRGRSGSAQTATTGRVPDKDAKNVTQVEK</sequence>
<keyword evidence="2" id="KW-1185">Reference proteome</keyword>
<gene>
    <name evidence="1" type="ORF">ACOLOM_LOCUS14442</name>
</gene>
<dbReference type="Proteomes" id="UP000789525">
    <property type="component" value="Unassembled WGS sequence"/>
</dbReference>
<proteinExistence type="predicted"/>
<feature type="non-terminal residue" evidence="1">
    <location>
        <position position="54"/>
    </location>
</feature>
<comment type="caution">
    <text evidence="1">The sequence shown here is derived from an EMBL/GenBank/DDBJ whole genome shotgun (WGS) entry which is preliminary data.</text>
</comment>
<reference evidence="1" key="1">
    <citation type="submission" date="2021-06" db="EMBL/GenBank/DDBJ databases">
        <authorList>
            <person name="Kallberg Y."/>
            <person name="Tangrot J."/>
            <person name="Rosling A."/>
        </authorList>
    </citation>
    <scope>NUCLEOTIDE SEQUENCE</scope>
    <source>
        <strain evidence="1">CL356</strain>
    </source>
</reference>
<feature type="non-terminal residue" evidence="1">
    <location>
        <position position="1"/>
    </location>
</feature>
<dbReference type="EMBL" id="CAJVPT010074019">
    <property type="protein sequence ID" value="CAG8783660.1"/>
    <property type="molecule type" value="Genomic_DNA"/>
</dbReference>
<evidence type="ECO:0000313" key="1">
    <source>
        <dbReference type="EMBL" id="CAG8783660.1"/>
    </source>
</evidence>